<keyword evidence="2" id="KW-0808">Transferase</keyword>
<dbReference type="SUPFAM" id="SSF53335">
    <property type="entry name" value="S-adenosyl-L-methionine-dependent methyltransferases"/>
    <property type="match status" value="1"/>
</dbReference>
<dbReference type="Proteomes" id="UP001185631">
    <property type="component" value="Unassembled WGS sequence"/>
</dbReference>
<dbReference type="Pfam" id="PF13489">
    <property type="entry name" value="Methyltransf_23"/>
    <property type="match status" value="1"/>
</dbReference>
<organism evidence="1 3">
    <name type="scientific">Corynebacterium curieae</name>
    <dbReference type="NCBI Taxonomy" id="2913500"/>
    <lineage>
        <taxon>Bacteria</taxon>
        <taxon>Bacillati</taxon>
        <taxon>Actinomycetota</taxon>
        <taxon>Actinomycetes</taxon>
        <taxon>Mycobacteriales</taxon>
        <taxon>Corynebacteriaceae</taxon>
        <taxon>Corynebacterium</taxon>
    </lineage>
</organism>
<evidence type="ECO:0000313" key="3">
    <source>
        <dbReference type="Proteomes" id="UP001146430"/>
    </source>
</evidence>
<reference evidence="2 4" key="2">
    <citation type="submission" date="2023-08" db="EMBL/GenBank/DDBJ databases">
        <title>Genomic characterization of the C. tuberculostearicum species complex, a ubiquitous member of the human skin microbiome.</title>
        <authorList>
            <person name="Ahmed N."/>
            <person name="Deming C."/>
            <person name="Conlan S."/>
            <person name="Segre J."/>
        </authorList>
    </citation>
    <scope>NUCLEOTIDE SEQUENCE [LARGE SCALE GENOMIC DNA]</scope>
    <source>
        <strain evidence="2 4">CTNIH19</strain>
    </source>
</reference>
<proteinExistence type="predicted"/>
<dbReference type="RefSeq" id="WP_269945909.1">
    <property type="nucleotide sequence ID" value="NZ_JAKMUU010000002.1"/>
</dbReference>
<comment type="caution">
    <text evidence="1">The sequence shown here is derived from an EMBL/GenBank/DDBJ whole genome shotgun (WGS) entry which is preliminary data.</text>
</comment>
<reference evidence="1" key="1">
    <citation type="submission" date="2022-02" db="EMBL/GenBank/DDBJ databases">
        <title>Corynebacterium sp. from urogenital microbiome.</title>
        <authorList>
            <person name="Cappelli E.A."/>
            <person name="Ribeiro T.G."/>
            <person name="Peixe L."/>
        </authorList>
    </citation>
    <scope>NUCLEOTIDE SEQUENCE</scope>
    <source>
        <strain evidence="1">C8Ua_181</strain>
    </source>
</reference>
<evidence type="ECO:0000313" key="2">
    <source>
        <dbReference type="EMBL" id="MDV2424713.1"/>
    </source>
</evidence>
<dbReference type="GO" id="GO:0032259">
    <property type="term" value="P:methylation"/>
    <property type="evidence" value="ECO:0007669"/>
    <property type="project" value="UniProtKB-KW"/>
</dbReference>
<dbReference type="EC" id="2.1.-.-" evidence="2"/>
<sequence length="191" mass="20953">MHNSESHDRRPYVPTSAEMEERYRSSDQVWSGNPNATLVDYTAGLTPGSALDIGCGEGADALWLKNQGWQVLGIDFAPTAVARTRERGVEAQVATFSSFSHTPFDLVSVHYGGVRATAEEVQRLERLVAPGGTLLFVHHEVESAELAMLEWLAENLRELEVITLARRARHVSEGAGAHHRNDVILVAKRAG</sequence>
<evidence type="ECO:0000313" key="1">
    <source>
        <dbReference type="EMBL" id="MCZ9306687.1"/>
    </source>
</evidence>
<dbReference type="InterPro" id="IPR050508">
    <property type="entry name" value="Methyltransf_Superfamily"/>
</dbReference>
<keyword evidence="4" id="KW-1185">Reference proteome</keyword>
<dbReference type="PANTHER" id="PTHR42912:SF93">
    <property type="entry name" value="N6-ADENOSINE-METHYLTRANSFERASE TMT1A"/>
    <property type="match status" value="1"/>
</dbReference>
<dbReference type="AlphaFoldDB" id="A0A9X3M9H4"/>
<name>A0A9X3M9H4_9CORY</name>
<dbReference type="Proteomes" id="UP001146430">
    <property type="component" value="Unassembled WGS sequence"/>
</dbReference>
<dbReference type="GO" id="GO:0008168">
    <property type="term" value="F:methyltransferase activity"/>
    <property type="evidence" value="ECO:0007669"/>
    <property type="project" value="UniProtKB-KW"/>
</dbReference>
<dbReference type="CDD" id="cd02440">
    <property type="entry name" value="AdoMet_MTases"/>
    <property type="match status" value="1"/>
</dbReference>
<dbReference type="EMBL" id="JAKMUU010000002">
    <property type="protein sequence ID" value="MCZ9306687.1"/>
    <property type="molecule type" value="Genomic_DNA"/>
</dbReference>
<accession>A0A9X3M9H4</accession>
<dbReference type="EMBL" id="JAVBID010000013">
    <property type="protein sequence ID" value="MDV2424713.1"/>
    <property type="molecule type" value="Genomic_DNA"/>
</dbReference>
<dbReference type="Gene3D" id="3.40.50.150">
    <property type="entry name" value="Vaccinia Virus protein VP39"/>
    <property type="match status" value="1"/>
</dbReference>
<dbReference type="InterPro" id="IPR029063">
    <property type="entry name" value="SAM-dependent_MTases_sf"/>
</dbReference>
<keyword evidence="1" id="KW-0489">Methyltransferase</keyword>
<gene>
    <name evidence="1" type="ORF">L8V01_04235</name>
    <name evidence="2" type="ORF">RAE13_09885</name>
</gene>
<evidence type="ECO:0000313" key="4">
    <source>
        <dbReference type="Proteomes" id="UP001185631"/>
    </source>
</evidence>
<protein>
    <submittedName>
        <fullName evidence="1">Class I SAM-dependent methyltransferase</fullName>
        <ecNumber evidence="2">2.1.-.-</ecNumber>
    </submittedName>
</protein>
<dbReference type="PANTHER" id="PTHR42912">
    <property type="entry name" value="METHYLTRANSFERASE"/>
    <property type="match status" value="1"/>
</dbReference>